<dbReference type="InterPro" id="IPR050075">
    <property type="entry name" value="LeuD"/>
</dbReference>
<comment type="caution">
    <text evidence="4">The sequence shown here is derived from an EMBL/GenBank/DDBJ whole genome shotgun (WGS) entry which is preliminary data.</text>
</comment>
<organism evidence="4">
    <name type="scientific">marine sediment metagenome</name>
    <dbReference type="NCBI Taxonomy" id="412755"/>
    <lineage>
        <taxon>unclassified sequences</taxon>
        <taxon>metagenomes</taxon>
        <taxon>ecological metagenomes</taxon>
    </lineage>
</organism>
<feature type="domain" description="Aconitase A/isopropylmalate dehydratase small subunit swivel" evidence="3">
    <location>
        <begin position="39"/>
        <end position="102"/>
    </location>
</feature>
<dbReference type="Pfam" id="PF00694">
    <property type="entry name" value="Aconitase_C"/>
    <property type="match status" value="1"/>
</dbReference>
<protein>
    <recommendedName>
        <fullName evidence="3">Aconitase A/isopropylmalate dehydratase small subunit swivel domain-containing protein</fullName>
    </recommendedName>
</protein>
<evidence type="ECO:0000259" key="3">
    <source>
        <dbReference type="Pfam" id="PF00694"/>
    </source>
</evidence>
<dbReference type="GO" id="GO:0016836">
    <property type="term" value="F:hydro-lyase activity"/>
    <property type="evidence" value="ECO:0007669"/>
    <property type="project" value="InterPro"/>
</dbReference>
<comment type="similarity">
    <text evidence="1">Belongs to the LeuD family. LeuD type 2 subfamily.</text>
</comment>
<accession>A0A0F9VDX0</accession>
<dbReference type="InterPro" id="IPR011827">
    <property type="entry name" value="LeuD_type2/HacB/DmdB"/>
</dbReference>
<dbReference type="InterPro" id="IPR015928">
    <property type="entry name" value="Aconitase/3IPM_dehydase_swvl"/>
</dbReference>
<dbReference type="SUPFAM" id="SSF52016">
    <property type="entry name" value="LeuD/IlvD-like"/>
    <property type="match status" value="1"/>
</dbReference>
<dbReference type="EMBL" id="LAZR01000571">
    <property type="protein sequence ID" value="KKN63993.1"/>
    <property type="molecule type" value="Genomic_DNA"/>
</dbReference>
<evidence type="ECO:0000256" key="2">
    <source>
        <dbReference type="ARBA" id="ARBA00023239"/>
    </source>
</evidence>
<evidence type="ECO:0000256" key="1">
    <source>
        <dbReference type="ARBA" id="ARBA00009869"/>
    </source>
</evidence>
<proteinExistence type="inferred from homology"/>
<dbReference type="NCBIfam" id="TIGR02087">
    <property type="entry name" value="LEUD_arch"/>
    <property type="match status" value="1"/>
</dbReference>
<sequence>MFEKIVGLVYILGDDINTDDIVPSSALTLRDTSAVAQYTLKFIDPKFVKKVSKYNILIAGENFGTGSSREEAVNVFKVLGIKCVIARSFARIYFRNLINLGIPGIHLNWKPNLLSQDDKLEISLSEGVIFNITKDLKINFEKLPEFLTKILEEGGIINQLRKKLLN</sequence>
<dbReference type="Gene3D" id="3.20.19.10">
    <property type="entry name" value="Aconitase, domain 4"/>
    <property type="match status" value="1"/>
</dbReference>
<dbReference type="PANTHER" id="PTHR43345">
    <property type="entry name" value="3-ISOPROPYLMALATE DEHYDRATASE SMALL SUBUNIT 2-RELATED-RELATED"/>
    <property type="match status" value="1"/>
</dbReference>
<dbReference type="AlphaFoldDB" id="A0A0F9VDX0"/>
<dbReference type="InterPro" id="IPR000573">
    <property type="entry name" value="AconitaseA/IPMdHydase_ssu_swvl"/>
</dbReference>
<gene>
    <name evidence="4" type="ORF">LCGC14_0496300</name>
</gene>
<dbReference type="PANTHER" id="PTHR43345:SF2">
    <property type="entry name" value="3-ISOPROPYLMALATE DEHYDRATASE SMALL SUBUNIT 1"/>
    <property type="match status" value="1"/>
</dbReference>
<keyword evidence="2" id="KW-0456">Lyase</keyword>
<reference evidence="4" key="1">
    <citation type="journal article" date="2015" name="Nature">
        <title>Complex archaea that bridge the gap between prokaryotes and eukaryotes.</title>
        <authorList>
            <person name="Spang A."/>
            <person name="Saw J.H."/>
            <person name="Jorgensen S.L."/>
            <person name="Zaremba-Niedzwiedzka K."/>
            <person name="Martijn J."/>
            <person name="Lind A.E."/>
            <person name="van Eijk R."/>
            <person name="Schleper C."/>
            <person name="Guy L."/>
            <person name="Ettema T.J."/>
        </authorList>
    </citation>
    <scope>NUCLEOTIDE SEQUENCE</scope>
</reference>
<evidence type="ECO:0000313" key="4">
    <source>
        <dbReference type="EMBL" id="KKN63993.1"/>
    </source>
</evidence>
<name>A0A0F9VDX0_9ZZZZ</name>